<dbReference type="AlphaFoldDB" id="A0A9W8AR05"/>
<dbReference type="Proteomes" id="UP001150925">
    <property type="component" value="Unassembled WGS sequence"/>
</dbReference>
<proteinExistence type="inferred from homology"/>
<dbReference type="InterPro" id="IPR016024">
    <property type="entry name" value="ARM-type_fold"/>
</dbReference>
<dbReference type="GO" id="GO:0035556">
    <property type="term" value="P:intracellular signal transduction"/>
    <property type="evidence" value="ECO:0007669"/>
    <property type="project" value="TreeGrafter"/>
</dbReference>
<dbReference type="EMBL" id="JANBPY010000568">
    <property type="protein sequence ID" value="KAJ1965768.1"/>
    <property type="molecule type" value="Genomic_DNA"/>
</dbReference>
<dbReference type="SUPFAM" id="SSF48371">
    <property type="entry name" value="ARM repeat"/>
    <property type="match status" value="1"/>
</dbReference>
<protein>
    <submittedName>
        <fullName evidence="2">Conidiophore development protein hyma</fullName>
    </submittedName>
</protein>
<dbReference type="PANTHER" id="PTHR10182:SF3">
    <property type="entry name" value="PROTEIN MO25"/>
    <property type="match status" value="1"/>
</dbReference>
<dbReference type="GO" id="GO:0005737">
    <property type="term" value="C:cytoplasm"/>
    <property type="evidence" value="ECO:0007669"/>
    <property type="project" value="UniProtKB-ARBA"/>
</dbReference>
<dbReference type="GO" id="GO:0043539">
    <property type="term" value="F:protein serine/threonine kinase activator activity"/>
    <property type="evidence" value="ECO:0007669"/>
    <property type="project" value="TreeGrafter"/>
</dbReference>
<dbReference type="PANTHER" id="PTHR10182">
    <property type="entry name" value="CALCIUM-BINDING PROTEIN 39-RELATED"/>
    <property type="match status" value="1"/>
</dbReference>
<dbReference type="FunFam" id="1.25.10.10:FF:000257">
    <property type="entry name" value="Conidiophore development protein hymA"/>
    <property type="match status" value="1"/>
</dbReference>
<name>A0A9W8AR05_9FUNG</name>
<evidence type="ECO:0000313" key="3">
    <source>
        <dbReference type="Proteomes" id="UP001150925"/>
    </source>
</evidence>
<dbReference type="InterPro" id="IPR011989">
    <property type="entry name" value="ARM-like"/>
</dbReference>
<dbReference type="Pfam" id="PF08569">
    <property type="entry name" value="Mo25"/>
    <property type="match status" value="1"/>
</dbReference>
<reference evidence="2" key="1">
    <citation type="submission" date="2022-07" db="EMBL/GenBank/DDBJ databases">
        <title>Phylogenomic reconstructions and comparative analyses of Kickxellomycotina fungi.</title>
        <authorList>
            <person name="Reynolds N.K."/>
            <person name="Stajich J.E."/>
            <person name="Barry K."/>
            <person name="Grigoriev I.V."/>
            <person name="Crous P."/>
            <person name="Smith M.E."/>
        </authorList>
    </citation>
    <scope>NUCLEOTIDE SEQUENCE</scope>
    <source>
        <strain evidence="2">RSA 1196</strain>
    </source>
</reference>
<organism evidence="2 3">
    <name type="scientific">Dispira parvispora</name>
    <dbReference type="NCBI Taxonomy" id="1520584"/>
    <lineage>
        <taxon>Eukaryota</taxon>
        <taxon>Fungi</taxon>
        <taxon>Fungi incertae sedis</taxon>
        <taxon>Zoopagomycota</taxon>
        <taxon>Kickxellomycotina</taxon>
        <taxon>Dimargaritomycetes</taxon>
        <taxon>Dimargaritales</taxon>
        <taxon>Dimargaritaceae</taxon>
        <taxon>Dispira</taxon>
    </lineage>
</organism>
<comment type="similarity">
    <text evidence="1">Belongs to the Mo25 family.</text>
</comment>
<evidence type="ECO:0000313" key="2">
    <source>
        <dbReference type="EMBL" id="KAJ1965768.1"/>
    </source>
</evidence>
<keyword evidence="3" id="KW-1185">Reference proteome</keyword>
<comment type="caution">
    <text evidence="2">The sequence shown here is derived from an EMBL/GenBank/DDBJ whole genome shotgun (WGS) entry which is preliminary data.</text>
</comment>
<dbReference type="InterPro" id="IPR013878">
    <property type="entry name" value="Mo25"/>
</dbReference>
<evidence type="ECO:0000256" key="1">
    <source>
        <dbReference type="ARBA" id="ARBA00011012"/>
    </source>
</evidence>
<accession>A0A9W8AR05</accession>
<gene>
    <name evidence="2" type="primary">HYM1</name>
    <name evidence="2" type="ORF">IWQ62_002586</name>
</gene>
<sequence>MNFLFKSKLKNPQELVKIVREAVQKLSVGDNRKAQDDIAKALSSMRAMLSGDGDHDVSPEQVAQLSQEMYKNDLLPLLVTHMGRFEFETKKDAVHIFNTLLRRQIGSRWPTVEYLCTRETTLTALIRGYENPDIALNCGMILRECAKHESLARLVLYAPPFYNFFDYVELNTFDVASDAFASFKDILTRHKPMVAEFLKANYDPFFTRYDKLLHSNNYVTKRQSLKLLGEMLLDRSNYHTMTRYITSDVNLRLIMTLLRDKSKNIQYEAFHVFKIFVANPNKSKPVSDILRKNKDRLLTFLSSFQNDRKDDEQFGDEKAFLIKQIQAM</sequence>
<dbReference type="OrthoDB" id="609103at2759"/>
<dbReference type="Gene3D" id="1.25.10.10">
    <property type="entry name" value="Leucine-rich Repeat Variant"/>
    <property type="match status" value="1"/>
</dbReference>